<dbReference type="PANTHER" id="PTHR22600">
    <property type="entry name" value="BETA-HEXOSAMINIDASE"/>
    <property type="match status" value="1"/>
</dbReference>
<comment type="caution">
    <text evidence="9">The sequence shown here is derived from an EMBL/GenBank/DDBJ whole genome shotgun (WGS) entry which is preliminary data.</text>
</comment>
<evidence type="ECO:0000256" key="4">
    <source>
        <dbReference type="ARBA" id="ARBA00022801"/>
    </source>
</evidence>
<dbReference type="GO" id="GO:0004563">
    <property type="term" value="F:beta-N-acetylhexosaminidase activity"/>
    <property type="evidence" value="ECO:0007669"/>
    <property type="project" value="UniProtKB-EC"/>
</dbReference>
<comment type="catalytic activity">
    <reaction evidence="1">
        <text>Hydrolysis of terminal non-reducing N-acetyl-D-hexosamine residues in N-acetyl-beta-D-hexosaminides.</text>
        <dbReference type="EC" id="3.2.1.52"/>
    </reaction>
</comment>
<dbReference type="InterPro" id="IPR015882">
    <property type="entry name" value="HEX_bac_N"/>
</dbReference>
<dbReference type="InterPro" id="IPR015883">
    <property type="entry name" value="Glyco_hydro_20_cat"/>
</dbReference>
<evidence type="ECO:0000313" key="10">
    <source>
        <dbReference type="Proteomes" id="UP000652013"/>
    </source>
</evidence>
<sequence length="506" mass="54998">MIVMLVPSPRALTPQTGHFVLTADTALAAPAGVADLVRELLGPATGLPLPDAAAPGPGVIALTVADEPTLGPEGYRLSVTPEGVTAVAHTEAGLRWAVQTLRQLLPAAVFGAAPAPGAEWRVAAAEIEDVPAYAWRGALLDVARWCHPIGFVRRFVDLMAAHKLNTLHLHLTDDQGWRFQVRKYPRLTEVGAYRTESSAGHANEDRRDGVPHGGFYTQDELRDLVAYAARRGVRIMPELDLPGHMQAAIAAYPELGNHPDRQLGVMTYWGISEHVLNNSDATLGVMKDVLDELVEIFPFEIVHIGGDECPTVEWQESEVAQARVRELGLTGVDQLQGWWAAEMAKHLAGHGRRIAVWDELLERGVQSDAVIFGWQGEERVHAALAAGHEVVAAPHTHTYLDYAESDSPDEPLAIRGTTPIEKVYGYRPTPDGLADGPGRVLGVQAQVWSEYVPTPELVEYRTYPRLAALAEVGWSGEGGDVADFRTRLAEHIARLDAAGVNYRPLD</sequence>
<dbReference type="SUPFAM" id="SSF51445">
    <property type="entry name" value="(Trans)glycosidases"/>
    <property type="match status" value="1"/>
</dbReference>
<feature type="active site" description="Proton donor" evidence="6">
    <location>
        <position position="308"/>
    </location>
</feature>
<dbReference type="EMBL" id="BOOY01000019">
    <property type="protein sequence ID" value="GIJ03350.1"/>
    <property type="molecule type" value="Genomic_DNA"/>
</dbReference>
<dbReference type="GO" id="GO:0016020">
    <property type="term" value="C:membrane"/>
    <property type="evidence" value="ECO:0007669"/>
    <property type="project" value="TreeGrafter"/>
</dbReference>
<proteinExistence type="inferred from homology"/>
<dbReference type="InterPro" id="IPR017853">
    <property type="entry name" value="GH"/>
</dbReference>
<dbReference type="PRINTS" id="PR00738">
    <property type="entry name" value="GLHYDRLASE20"/>
</dbReference>
<evidence type="ECO:0000313" key="9">
    <source>
        <dbReference type="EMBL" id="GIJ03350.1"/>
    </source>
</evidence>
<keyword evidence="4" id="KW-0378">Hydrolase</keyword>
<evidence type="ECO:0000256" key="6">
    <source>
        <dbReference type="PIRSR" id="PIRSR625705-1"/>
    </source>
</evidence>
<evidence type="ECO:0000259" key="8">
    <source>
        <dbReference type="Pfam" id="PF02838"/>
    </source>
</evidence>
<dbReference type="InterPro" id="IPR025705">
    <property type="entry name" value="Beta_hexosaminidase_sua/sub"/>
</dbReference>
<dbReference type="InterPro" id="IPR029018">
    <property type="entry name" value="Hex-like_dom2"/>
</dbReference>
<dbReference type="AlphaFoldDB" id="A0A8J3Y8B0"/>
<dbReference type="Proteomes" id="UP000652013">
    <property type="component" value="Unassembled WGS sequence"/>
</dbReference>
<keyword evidence="5" id="KW-0326">Glycosidase</keyword>
<dbReference type="SUPFAM" id="SSF55545">
    <property type="entry name" value="beta-N-acetylhexosaminidase-like domain"/>
    <property type="match status" value="1"/>
</dbReference>
<reference evidence="9" key="1">
    <citation type="submission" date="2021-01" db="EMBL/GenBank/DDBJ databases">
        <title>Whole genome shotgun sequence of Spirilliplanes yamanashiensis NBRC 15828.</title>
        <authorList>
            <person name="Komaki H."/>
            <person name="Tamura T."/>
        </authorList>
    </citation>
    <scope>NUCLEOTIDE SEQUENCE</scope>
    <source>
        <strain evidence="9">NBRC 15828</strain>
    </source>
</reference>
<gene>
    <name evidence="9" type="ORF">Sya03_27020</name>
</gene>
<dbReference type="Gene3D" id="3.20.20.80">
    <property type="entry name" value="Glycosidases"/>
    <property type="match status" value="1"/>
</dbReference>
<dbReference type="EC" id="3.2.1.52" evidence="3"/>
<dbReference type="CDD" id="cd06563">
    <property type="entry name" value="GH20_chitobiase-like"/>
    <property type="match status" value="1"/>
</dbReference>
<keyword evidence="10" id="KW-1185">Reference proteome</keyword>
<evidence type="ECO:0000256" key="2">
    <source>
        <dbReference type="ARBA" id="ARBA00006285"/>
    </source>
</evidence>
<organism evidence="9 10">
    <name type="scientific">Spirilliplanes yamanashiensis</name>
    <dbReference type="NCBI Taxonomy" id="42233"/>
    <lineage>
        <taxon>Bacteria</taxon>
        <taxon>Bacillati</taxon>
        <taxon>Actinomycetota</taxon>
        <taxon>Actinomycetes</taxon>
        <taxon>Micromonosporales</taxon>
        <taxon>Micromonosporaceae</taxon>
        <taxon>Spirilliplanes</taxon>
    </lineage>
</organism>
<protein>
    <recommendedName>
        <fullName evidence="3">beta-N-acetylhexosaminidase</fullName>
        <ecNumber evidence="3">3.2.1.52</ecNumber>
    </recommendedName>
</protein>
<feature type="domain" description="Glycoside hydrolase family 20 catalytic" evidence="7">
    <location>
        <begin position="133"/>
        <end position="476"/>
    </location>
</feature>
<accession>A0A8J3Y8B0</accession>
<evidence type="ECO:0000259" key="7">
    <source>
        <dbReference type="Pfam" id="PF00728"/>
    </source>
</evidence>
<feature type="domain" description="Beta-hexosaminidase bacterial type N-terminal" evidence="8">
    <location>
        <begin position="5"/>
        <end position="129"/>
    </location>
</feature>
<evidence type="ECO:0000256" key="1">
    <source>
        <dbReference type="ARBA" id="ARBA00001231"/>
    </source>
</evidence>
<comment type="similarity">
    <text evidence="2">Belongs to the glycosyl hydrolase 20 family.</text>
</comment>
<dbReference type="Gene3D" id="3.30.379.10">
    <property type="entry name" value="Chitobiase/beta-hexosaminidase domain 2-like"/>
    <property type="match status" value="1"/>
</dbReference>
<dbReference type="PANTHER" id="PTHR22600:SF57">
    <property type="entry name" value="BETA-N-ACETYLHEXOSAMINIDASE"/>
    <property type="match status" value="1"/>
</dbReference>
<dbReference type="GO" id="GO:0030203">
    <property type="term" value="P:glycosaminoglycan metabolic process"/>
    <property type="evidence" value="ECO:0007669"/>
    <property type="project" value="TreeGrafter"/>
</dbReference>
<evidence type="ECO:0000256" key="3">
    <source>
        <dbReference type="ARBA" id="ARBA00012663"/>
    </source>
</evidence>
<dbReference type="Pfam" id="PF02838">
    <property type="entry name" value="Glyco_hydro_20b"/>
    <property type="match status" value="1"/>
</dbReference>
<dbReference type="GO" id="GO:0005975">
    <property type="term" value="P:carbohydrate metabolic process"/>
    <property type="evidence" value="ECO:0007669"/>
    <property type="project" value="InterPro"/>
</dbReference>
<evidence type="ECO:0000256" key="5">
    <source>
        <dbReference type="ARBA" id="ARBA00023295"/>
    </source>
</evidence>
<name>A0A8J3Y8B0_9ACTN</name>
<dbReference type="Pfam" id="PF00728">
    <property type="entry name" value="Glyco_hydro_20"/>
    <property type="match status" value="1"/>
</dbReference>